<accession>A0ABR0A337</accession>
<gene>
    <name evidence="1" type="ORF">OUZ56_001580</name>
</gene>
<name>A0ABR0A337_9CRUS</name>
<evidence type="ECO:0000313" key="1">
    <source>
        <dbReference type="EMBL" id="KAK4019565.1"/>
    </source>
</evidence>
<evidence type="ECO:0000313" key="2">
    <source>
        <dbReference type="Proteomes" id="UP001234178"/>
    </source>
</evidence>
<comment type="caution">
    <text evidence="1">The sequence shown here is derived from an EMBL/GenBank/DDBJ whole genome shotgun (WGS) entry which is preliminary data.</text>
</comment>
<keyword evidence="2" id="KW-1185">Reference proteome</keyword>
<proteinExistence type="predicted"/>
<sequence>MIILDAEEKKKKAESKKQKKYIKKRDTGKRLLPTGGLPIRDIFRTANWQFSQNINVIKHLQQTRLVFNSFPTCIAQCLKYKPNFKNQEKSLSSILDLSNFTES</sequence>
<dbReference type="EMBL" id="JAOYFB010000036">
    <property type="protein sequence ID" value="KAK4019565.1"/>
    <property type="molecule type" value="Genomic_DNA"/>
</dbReference>
<organism evidence="1 2">
    <name type="scientific">Daphnia magna</name>
    <dbReference type="NCBI Taxonomy" id="35525"/>
    <lineage>
        <taxon>Eukaryota</taxon>
        <taxon>Metazoa</taxon>
        <taxon>Ecdysozoa</taxon>
        <taxon>Arthropoda</taxon>
        <taxon>Crustacea</taxon>
        <taxon>Branchiopoda</taxon>
        <taxon>Diplostraca</taxon>
        <taxon>Cladocera</taxon>
        <taxon>Anomopoda</taxon>
        <taxon>Daphniidae</taxon>
        <taxon>Daphnia</taxon>
    </lineage>
</organism>
<reference evidence="1 2" key="1">
    <citation type="journal article" date="2023" name="Nucleic Acids Res.">
        <title>The hologenome of Daphnia magna reveals possible DNA methylation and microbiome-mediated evolution of the host genome.</title>
        <authorList>
            <person name="Chaturvedi A."/>
            <person name="Li X."/>
            <person name="Dhandapani V."/>
            <person name="Marshall H."/>
            <person name="Kissane S."/>
            <person name="Cuenca-Cambronero M."/>
            <person name="Asole G."/>
            <person name="Calvet F."/>
            <person name="Ruiz-Romero M."/>
            <person name="Marangio P."/>
            <person name="Guigo R."/>
            <person name="Rago D."/>
            <person name="Mirbahai L."/>
            <person name="Eastwood N."/>
            <person name="Colbourne J.K."/>
            <person name="Zhou J."/>
            <person name="Mallon E."/>
            <person name="Orsini L."/>
        </authorList>
    </citation>
    <scope>NUCLEOTIDE SEQUENCE [LARGE SCALE GENOMIC DNA]</scope>
    <source>
        <strain evidence="1">LRV0_1</strain>
    </source>
</reference>
<protein>
    <submittedName>
        <fullName evidence="1">Uncharacterized protein</fullName>
    </submittedName>
</protein>
<dbReference type="Proteomes" id="UP001234178">
    <property type="component" value="Unassembled WGS sequence"/>
</dbReference>